<protein>
    <submittedName>
        <fullName evidence="1">Uncharacterized protein</fullName>
    </submittedName>
</protein>
<gene>
    <name evidence="1" type="ORF">KIN20_029336</name>
</gene>
<comment type="caution">
    <text evidence="1">The sequence shown here is derived from an EMBL/GenBank/DDBJ whole genome shotgun (WGS) entry which is preliminary data.</text>
</comment>
<evidence type="ECO:0000313" key="1">
    <source>
        <dbReference type="EMBL" id="KAJ1368248.1"/>
    </source>
</evidence>
<organism evidence="1 2">
    <name type="scientific">Parelaphostrongylus tenuis</name>
    <name type="common">Meningeal worm</name>
    <dbReference type="NCBI Taxonomy" id="148309"/>
    <lineage>
        <taxon>Eukaryota</taxon>
        <taxon>Metazoa</taxon>
        <taxon>Ecdysozoa</taxon>
        <taxon>Nematoda</taxon>
        <taxon>Chromadorea</taxon>
        <taxon>Rhabditida</taxon>
        <taxon>Rhabditina</taxon>
        <taxon>Rhabditomorpha</taxon>
        <taxon>Strongyloidea</taxon>
        <taxon>Metastrongylidae</taxon>
        <taxon>Parelaphostrongylus</taxon>
    </lineage>
</organism>
<dbReference type="AlphaFoldDB" id="A0AAD5R283"/>
<keyword evidence="2" id="KW-1185">Reference proteome</keyword>
<proteinExistence type="predicted"/>
<reference evidence="1" key="1">
    <citation type="submission" date="2021-06" db="EMBL/GenBank/DDBJ databases">
        <title>Parelaphostrongylus tenuis whole genome reference sequence.</title>
        <authorList>
            <person name="Garwood T.J."/>
            <person name="Larsen P.A."/>
            <person name="Fountain-Jones N.M."/>
            <person name="Garbe J.R."/>
            <person name="Macchietto M.G."/>
            <person name="Kania S.A."/>
            <person name="Gerhold R.W."/>
            <person name="Richards J.E."/>
            <person name="Wolf T.M."/>
        </authorList>
    </citation>
    <scope>NUCLEOTIDE SEQUENCE</scope>
    <source>
        <strain evidence="1">MNPRO001-30</strain>
        <tissue evidence="1">Meninges</tissue>
    </source>
</reference>
<name>A0AAD5R283_PARTN</name>
<dbReference type="EMBL" id="JAHQIW010006127">
    <property type="protein sequence ID" value="KAJ1368248.1"/>
    <property type="molecule type" value="Genomic_DNA"/>
</dbReference>
<sequence length="64" mass="6861">MGDVISVTRRPNNVIRDVINVSEARNQSVASDIDISQVLGTIAHRSKRPPATSGEWRAASGCSL</sequence>
<evidence type="ECO:0000313" key="2">
    <source>
        <dbReference type="Proteomes" id="UP001196413"/>
    </source>
</evidence>
<dbReference type="Proteomes" id="UP001196413">
    <property type="component" value="Unassembled WGS sequence"/>
</dbReference>
<accession>A0AAD5R283</accession>